<accession>A0A1Y6B7N7</accession>
<proteinExistence type="predicted"/>
<dbReference type="GO" id="GO:0046872">
    <property type="term" value="F:metal ion binding"/>
    <property type="evidence" value="ECO:0007669"/>
    <property type="project" value="UniProtKB-KW"/>
</dbReference>
<protein>
    <recommendedName>
        <fullName evidence="6">Cytochrome c domain-containing protein</fullName>
    </recommendedName>
</protein>
<feature type="chain" id="PRO_5012734886" description="Cytochrome c domain-containing protein" evidence="5">
    <location>
        <begin position="27"/>
        <end position="153"/>
    </location>
</feature>
<keyword evidence="3 4" id="KW-0408">Iron</keyword>
<evidence type="ECO:0000256" key="1">
    <source>
        <dbReference type="ARBA" id="ARBA00022617"/>
    </source>
</evidence>
<dbReference type="Proteomes" id="UP000192917">
    <property type="component" value="Unassembled WGS sequence"/>
</dbReference>
<name>A0A1Y6B7N7_9PROT</name>
<dbReference type="AlphaFoldDB" id="A0A1Y6B7N7"/>
<keyword evidence="8" id="KW-1185">Reference proteome</keyword>
<keyword evidence="5" id="KW-0732">Signal</keyword>
<feature type="signal peptide" evidence="5">
    <location>
        <begin position="1"/>
        <end position="26"/>
    </location>
</feature>
<evidence type="ECO:0000259" key="6">
    <source>
        <dbReference type="PROSITE" id="PS51007"/>
    </source>
</evidence>
<organism evidence="7 8">
    <name type="scientific">Tistlia consotensis USBA 355</name>
    <dbReference type="NCBI Taxonomy" id="560819"/>
    <lineage>
        <taxon>Bacteria</taxon>
        <taxon>Pseudomonadati</taxon>
        <taxon>Pseudomonadota</taxon>
        <taxon>Alphaproteobacteria</taxon>
        <taxon>Rhodospirillales</taxon>
        <taxon>Rhodovibrionaceae</taxon>
        <taxon>Tistlia</taxon>
    </lineage>
</organism>
<dbReference type="GO" id="GO:0009055">
    <property type="term" value="F:electron transfer activity"/>
    <property type="evidence" value="ECO:0007669"/>
    <property type="project" value="InterPro"/>
</dbReference>
<dbReference type="EMBL" id="FWZX01000002">
    <property type="protein sequence ID" value="SME97294.1"/>
    <property type="molecule type" value="Genomic_DNA"/>
</dbReference>
<keyword evidence="1 4" id="KW-0349">Heme</keyword>
<dbReference type="InterPro" id="IPR009056">
    <property type="entry name" value="Cyt_c-like_dom"/>
</dbReference>
<evidence type="ECO:0000256" key="3">
    <source>
        <dbReference type="ARBA" id="ARBA00023004"/>
    </source>
</evidence>
<feature type="domain" description="Cytochrome c" evidence="6">
    <location>
        <begin position="26"/>
        <end position="137"/>
    </location>
</feature>
<dbReference type="RefSeq" id="WP_085121147.1">
    <property type="nucleotide sequence ID" value="NZ_FWZX01000002.1"/>
</dbReference>
<dbReference type="GO" id="GO:0020037">
    <property type="term" value="F:heme binding"/>
    <property type="evidence" value="ECO:0007669"/>
    <property type="project" value="InterPro"/>
</dbReference>
<evidence type="ECO:0000256" key="5">
    <source>
        <dbReference type="SAM" id="SignalP"/>
    </source>
</evidence>
<evidence type="ECO:0000256" key="2">
    <source>
        <dbReference type="ARBA" id="ARBA00022723"/>
    </source>
</evidence>
<keyword evidence="2 4" id="KW-0479">Metal-binding</keyword>
<evidence type="ECO:0000256" key="4">
    <source>
        <dbReference type="PROSITE-ProRule" id="PRU00433"/>
    </source>
</evidence>
<dbReference type="SUPFAM" id="SSF46626">
    <property type="entry name" value="Cytochrome c"/>
    <property type="match status" value="1"/>
</dbReference>
<gene>
    <name evidence="7" type="ORF">SAMN05428998_10264</name>
</gene>
<dbReference type="STRING" id="560819.SAMN05428998_10264"/>
<reference evidence="7 8" key="1">
    <citation type="submission" date="2017-04" db="EMBL/GenBank/DDBJ databases">
        <authorList>
            <person name="Afonso C.L."/>
            <person name="Miller P.J."/>
            <person name="Scott M.A."/>
            <person name="Spackman E."/>
            <person name="Goraichik I."/>
            <person name="Dimitrov K.M."/>
            <person name="Suarez D.L."/>
            <person name="Swayne D.E."/>
        </authorList>
    </citation>
    <scope>NUCLEOTIDE SEQUENCE [LARGE SCALE GENOMIC DNA]</scope>
    <source>
        <strain evidence="7 8">USBA 355</strain>
    </source>
</reference>
<evidence type="ECO:0000313" key="7">
    <source>
        <dbReference type="EMBL" id="SME97294.1"/>
    </source>
</evidence>
<evidence type="ECO:0000313" key="8">
    <source>
        <dbReference type="Proteomes" id="UP000192917"/>
    </source>
</evidence>
<dbReference type="PROSITE" id="PS51007">
    <property type="entry name" value="CYTC"/>
    <property type="match status" value="1"/>
</dbReference>
<dbReference type="InterPro" id="IPR036909">
    <property type="entry name" value="Cyt_c-like_dom_sf"/>
</dbReference>
<sequence>MRSAAAAFALGLTLGLALGAAVPAGAAEEAPRTLYLLRCSGCHGLDGSGSKAGRVPGLSAIGRILAHRDGALYLANVPGVENAGLSPAATARLLNWAVGVWGGLPADQPAPTLTGEQIGRLRKVPVDDLVALRARIAADLAARGIDIGSYSGN</sequence>